<feature type="signal peptide" evidence="2">
    <location>
        <begin position="1"/>
        <end position="22"/>
    </location>
</feature>
<name>A0ABP1NTB1_XYLVO</name>
<evidence type="ECO:0000259" key="3">
    <source>
        <dbReference type="PROSITE" id="PS00624"/>
    </source>
</evidence>
<dbReference type="PANTHER" id="PTHR11552">
    <property type="entry name" value="GLUCOSE-METHANOL-CHOLINE GMC OXIDOREDUCTASE"/>
    <property type="match status" value="1"/>
</dbReference>
<dbReference type="Gene3D" id="3.30.560.10">
    <property type="entry name" value="Glucose Oxidase, domain 3"/>
    <property type="match status" value="1"/>
</dbReference>
<gene>
    <name evidence="4" type="ORF">XYLVIOL_LOCUS6564</name>
</gene>
<evidence type="ECO:0000313" key="5">
    <source>
        <dbReference type="Proteomes" id="UP001642520"/>
    </source>
</evidence>
<feature type="domain" description="Glucose-methanol-choline oxidoreductase N-terminal" evidence="3">
    <location>
        <begin position="339"/>
        <end position="353"/>
    </location>
</feature>
<dbReference type="PROSITE" id="PS00624">
    <property type="entry name" value="GMC_OXRED_2"/>
    <property type="match status" value="1"/>
</dbReference>
<comment type="similarity">
    <text evidence="1">Belongs to the GMC oxidoreductase family.</text>
</comment>
<evidence type="ECO:0000313" key="4">
    <source>
        <dbReference type="EMBL" id="CAL7944276.1"/>
    </source>
</evidence>
<dbReference type="PANTHER" id="PTHR11552:SF158">
    <property type="entry name" value="GH23626P-RELATED"/>
    <property type="match status" value="1"/>
</dbReference>
<dbReference type="InterPro" id="IPR000172">
    <property type="entry name" value="GMC_OxRdtase_N"/>
</dbReference>
<dbReference type="EMBL" id="CAXAJV020001293">
    <property type="protein sequence ID" value="CAL7944276.1"/>
    <property type="molecule type" value="Genomic_DNA"/>
</dbReference>
<accession>A0ABP1NTB1</accession>
<dbReference type="SUPFAM" id="SSF54373">
    <property type="entry name" value="FAD-linked reductases, C-terminal domain"/>
    <property type="match status" value="1"/>
</dbReference>
<keyword evidence="5" id="KW-1185">Reference proteome</keyword>
<evidence type="ECO:0000256" key="1">
    <source>
        <dbReference type="ARBA" id="ARBA00010790"/>
    </source>
</evidence>
<dbReference type="SUPFAM" id="SSF51905">
    <property type="entry name" value="FAD/NAD(P)-binding domain"/>
    <property type="match status" value="1"/>
</dbReference>
<dbReference type="Gene3D" id="3.50.50.60">
    <property type="entry name" value="FAD/NAD(P)-binding domain"/>
    <property type="match status" value="1"/>
</dbReference>
<reference evidence="4 5" key="1">
    <citation type="submission" date="2024-08" db="EMBL/GenBank/DDBJ databases">
        <authorList>
            <person name="Will J Nash"/>
            <person name="Angela Man"/>
            <person name="Seanna McTaggart"/>
            <person name="Kendall Baker"/>
            <person name="Tom Barker"/>
            <person name="Leah Catchpole"/>
            <person name="Alex Durrant"/>
            <person name="Karim Gharbi"/>
            <person name="Naomi Irish"/>
            <person name="Gemy Kaithakottil"/>
            <person name="Debby Ku"/>
            <person name="Aaliyah Providence"/>
            <person name="Felix Shaw"/>
            <person name="David Swarbreck"/>
            <person name="Chris Watkins"/>
            <person name="Ann M. McCartney"/>
            <person name="Giulio Formenti"/>
            <person name="Alice Mouton"/>
            <person name="Noel Vella"/>
            <person name="Bjorn M von Reumont"/>
            <person name="Adriana Vella"/>
            <person name="Wilfried Haerty"/>
        </authorList>
    </citation>
    <scope>NUCLEOTIDE SEQUENCE [LARGE SCALE GENOMIC DNA]</scope>
</reference>
<protein>
    <recommendedName>
        <fullName evidence="3">Glucose-methanol-choline oxidoreductase N-terminal domain-containing protein</fullName>
    </recommendedName>
</protein>
<dbReference type="Pfam" id="PF05199">
    <property type="entry name" value="GMC_oxred_C"/>
    <property type="match status" value="1"/>
</dbReference>
<organism evidence="4 5">
    <name type="scientific">Xylocopa violacea</name>
    <name type="common">Violet carpenter bee</name>
    <name type="synonym">Apis violacea</name>
    <dbReference type="NCBI Taxonomy" id="135666"/>
    <lineage>
        <taxon>Eukaryota</taxon>
        <taxon>Metazoa</taxon>
        <taxon>Ecdysozoa</taxon>
        <taxon>Arthropoda</taxon>
        <taxon>Hexapoda</taxon>
        <taxon>Insecta</taxon>
        <taxon>Pterygota</taxon>
        <taxon>Neoptera</taxon>
        <taxon>Endopterygota</taxon>
        <taxon>Hymenoptera</taxon>
        <taxon>Apocrita</taxon>
        <taxon>Aculeata</taxon>
        <taxon>Apoidea</taxon>
        <taxon>Anthophila</taxon>
        <taxon>Apidae</taxon>
        <taxon>Xylocopa</taxon>
        <taxon>Xylocopa</taxon>
    </lineage>
</organism>
<dbReference type="InterPro" id="IPR036188">
    <property type="entry name" value="FAD/NAD-bd_sf"/>
</dbReference>
<proteinExistence type="inferred from homology"/>
<keyword evidence="2" id="KW-0732">Signal</keyword>
<dbReference type="InterPro" id="IPR007867">
    <property type="entry name" value="GMC_OxRtase_C"/>
</dbReference>
<comment type="caution">
    <text evidence="4">The sequence shown here is derived from an EMBL/GenBank/DDBJ whole genome shotgun (WGS) entry which is preliminary data.</text>
</comment>
<dbReference type="PIRSF" id="PIRSF000137">
    <property type="entry name" value="Alcohol_oxidase"/>
    <property type="match status" value="1"/>
</dbReference>
<evidence type="ECO:0000256" key="2">
    <source>
        <dbReference type="SAM" id="SignalP"/>
    </source>
</evidence>
<dbReference type="InterPro" id="IPR012132">
    <property type="entry name" value="GMC_OxRdtase"/>
</dbReference>
<dbReference type="Proteomes" id="UP001642520">
    <property type="component" value="Unassembled WGS sequence"/>
</dbReference>
<dbReference type="Pfam" id="PF00732">
    <property type="entry name" value="GMC_oxred_N"/>
    <property type="match status" value="1"/>
</dbReference>
<sequence length="647" mass="73023">MNFKSMLVLAISQFLCLPFFSAIDCLDQTQGKVLRKRCLNTSIDYSPIDNLIGSVTGGLNFLLDKQMFQSMTQPDVTPVSNSWYDFIVIGAGTAGATIASRLSEVKDFNVLLIEAGSEETLLMDIPVLARYLQLDGLDVQYKTEPSDRYCRGMEDHRCNWPSGRVMGGSSVINNLIATRGNPKDYDRWAELGNEGWAYKDVLEYFKKTENMQIPKLRQDMEYHGTDGPMTIEHANYRSPLLGAFLEAGQELGYPLVDYNGEKQIGFSKIQSTSYQSYRMSSNRAYLVGKQRKNLRVTKTSTVHRILIDKERKRAVGVRFVKGYRRISVYASKEVILCAGAIGSPQLLMLSGIGPANHLREFDIDVIKDARVGDNLMDHVAYGGLTYVTDRPVNTIMYDIFNPTAPHLKDYLINRRGQITSNGFEAIAFLDTEDQNNTDGLPNLELFLLDPMIHTSRSSMENFGLNQELRDKYSRLQGGYSWGLFPTLLRPRSRGWIRLASKDVNVRPKIVPNYLDHPDDISILVKGIRISNEINNARAMQKFGSRVYNETVSECKKHPFDSDDYWTCNLRSETFTVYHYSGTCKMGPENDTSAVVDPTLKVIGIQGLRVADASVMPEIPTGDTNIPVYMIAEKLSDMVKKEWGYLND</sequence>
<feature type="chain" id="PRO_5045358700" description="Glucose-methanol-choline oxidoreductase N-terminal domain-containing protein" evidence="2">
    <location>
        <begin position="23"/>
        <end position="647"/>
    </location>
</feature>